<reference evidence="1" key="1">
    <citation type="submission" date="2016-01" db="EMBL/GenBank/DDBJ databases">
        <title>Reference transcriptome for the parasite Schistocephalus solidus: insights into the molecular evolution of parasitism.</title>
        <authorList>
            <person name="Hebert F.O."/>
            <person name="Grambauer S."/>
            <person name="Barber I."/>
            <person name="Landry C.R."/>
            <person name="Aubin-Horth N."/>
        </authorList>
    </citation>
    <scope>NUCLEOTIDE SEQUENCE</scope>
</reference>
<gene>
    <name evidence="1" type="ORF">TR102401</name>
</gene>
<proteinExistence type="predicted"/>
<organism evidence="1">
    <name type="scientific">Schistocephalus solidus</name>
    <name type="common">Tapeworm</name>
    <dbReference type="NCBI Taxonomy" id="70667"/>
    <lineage>
        <taxon>Eukaryota</taxon>
        <taxon>Metazoa</taxon>
        <taxon>Spiralia</taxon>
        <taxon>Lophotrochozoa</taxon>
        <taxon>Platyhelminthes</taxon>
        <taxon>Cestoda</taxon>
        <taxon>Eucestoda</taxon>
        <taxon>Diphyllobothriidea</taxon>
        <taxon>Diphyllobothriidae</taxon>
        <taxon>Schistocephalus</taxon>
    </lineage>
</organism>
<name>A0A0V0J8U0_SCHSO</name>
<dbReference type="EMBL" id="GEEE01001580">
    <property type="protein sequence ID" value="JAP61645.1"/>
    <property type="molecule type" value="Transcribed_RNA"/>
</dbReference>
<dbReference type="AlphaFoldDB" id="A0A0V0J8U0"/>
<protein>
    <submittedName>
        <fullName evidence="1">Uncharacterized protein</fullName>
    </submittedName>
</protein>
<sequence length="118" mass="13795">LDQERRTWERTATSPFPHFLCVKTSPTHCPQVSAHPRSQNPMAHNRTRQWVVWPAAPRCLVRHSNSLTCFHFGHRRASVTNSKMHGYNSIFPKNPFFLPLNNYQKCRTLSNNFMVVFS</sequence>
<evidence type="ECO:0000313" key="1">
    <source>
        <dbReference type="EMBL" id="JAP61645.1"/>
    </source>
</evidence>
<accession>A0A0V0J8U0</accession>
<feature type="non-terminal residue" evidence="1">
    <location>
        <position position="1"/>
    </location>
</feature>